<protein>
    <recommendedName>
        <fullName evidence="4">Phage tail protein</fullName>
    </recommendedName>
</protein>
<reference evidence="3" key="1">
    <citation type="submission" date="2017-09" db="EMBL/GenBank/DDBJ databases">
        <title>FDA dAtabase for Regulatory Grade micrObial Sequences (FDA-ARGOS): Supporting development and validation of Infectious Disease Dx tests.</title>
        <authorList>
            <person name="Minogue T."/>
            <person name="Wolcott M."/>
            <person name="Wasieloski L."/>
            <person name="Aguilar W."/>
            <person name="Moore D."/>
            <person name="Tallon L."/>
            <person name="Sadzewicz L."/>
            <person name="Ott S."/>
            <person name="Zhao X."/>
            <person name="Nagaraj S."/>
            <person name="Vavikolanu K."/>
            <person name="Aluvathingal J."/>
            <person name="Nadendla S."/>
            <person name="Sichtig H."/>
        </authorList>
    </citation>
    <scope>NUCLEOTIDE SEQUENCE [LARGE SCALE GENOMIC DNA]</scope>
    <source>
        <strain evidence="3">FDAARGOS_390</strain>
    </source>
</reference>
<name>A0A2A7SFR9_BURGA</name>
<dbReference type="EMBL" id="PDDY01000001">
    <property type="protein sequence ID" value="PEH42269.1"/>
    <property type="molecule type" value="Genomic_DNA"/>
</dbReference>
<evidence type="ECO:0000313" key="3">
    <source>
        <dbReference type="Proteomes" id="UP000220629"/>
    </source>
</evidence>
<proteinExistence type="predicted"/>
<dbReference type="RefSeq" id="WP_096750880.1">
    <property type="nucleotide sequence ID" value="NZ_CADEPO010000009.1"/>
</dbReference>
<dbReference type="Proteomes" id="UP000220629">
    <property type="component" value="Unassembled WGS sequence"/>
</dbReference>
<dbReference type="AlphaFoldDB" id="A0A2A7SFR9"/>
<gene>
    <name evidence="2" type="ORF">CRM94_09000</name>
</gene>
<dbReference type="Pfam" id="PF09684">
    <property type="entry name" value="Tail_P2_I"/>
    <property type="match status" value="1"/>
</dbReference>
<feature type="region of interest" description="Disordered" evidence="1">
    <location>
        <begin position="194"/>
        <end position="214"/>
    </location>
</feature>
<accession>A0A2A7SFR9</accession>
<evidence type="ECO:0008006" key="4">
    <source>
        <dbReference type="Google" id="ProtNLM"/>
    </source>
</evidence>
<evidence type="ECO:0000256" key="1">
    <source>
        <dbReference type="SAM" id="MobiDB-lite"/>
    </source>
</evidence>
<comment type="caution">
    <text evidence="2">The sequence shown here is derived from an EMBL/GenBank/DDBJ whole genome shotgun (WGS) entry which is preliminary data.</text>
</comment>
<dbReference type="InterPro" id="IPR006521">
    <property type="entry name" value="Tail_protein_I"/>
</dbReference>
<sequence>MSSLPSAYLRYLPAIYQDAAAPFVGDYLKIFEKLLTGIDDGALDGRRGIQELLAAQVIGNLFYPRLSFLFPPSDTQFMPPISGATTAQEQQILTDLDRYIGVPTPPDPALKFAGQGSRPPPEAAIEAWLGGFLDWLGGWVDLIPDGNWSLDKKRNVIAQSLALYRMRGTPQGLSLLVNLLLDLPMQIVGVSLGSVDGETPPDPSETHKTPPGNITVGISNPAPALGAPAACITVEDDPASRDVFVLRENDSPPWPVVSGYAPWVFDVLITLPNYAQPDFLLTAGNVAQIQQLVRQLGQLLERIRPAATRFRIGIVPTLHLLDKPPARNQAASCATLGVNTLLGSGGDKAHP</sequence>
<evidence type="ECO:0000313" key="2">
    <source>
        <dbReference type="EMBL" id="PEH42269.1"/>
    </source>
</evidence>
<organism evidence="2 3">
    <name type="scientific">Burkholderia gladioli</name>
    <name type="common">Pseudomonas marginata</name>
    <name type="synonym">Phytomonas marginata</name>
    <dbReference type="NCBI Taxonomy" id="28095"/>
    <lineage>
        <taxon>Bacteria</taxon>
        <taxon>Pseudomonadati</taxon>
        <taxon>Pseudomonadota</taxon>
        <taxon>Betaproteobacteria</taxon>
        <taxon>Burkholderiales</taxon>
        <taxon>Burkholderiaceae</taxon>
        <taxon>Burkholderia</taxon>
    </lineage>
</organism>